<accession>A0A2U0SD82</accession>
<dbReference type="AlphaFoldDB" id="A0A2U0SD82"/>
<comment type="caution">
    <text evidence="2">The sequence shown here is derived from an EMBL/GenBank/DDBJ whole genome shotgun (WGS) entry which is preliminary data.</text>
</comment>
<dbReference type="InterPro" id="IPR038717">
    <property type="entry name" value="Tc1-like_DDE_dom"/>
</dbReference>
<evidence type="ECO:0000313" key="3">
    <source>
        <dbReference type="Proteomes" id="UP000245890"/>
    </source>
</evidence>
<proteinExistence type="predicted"/>
<gene>
    <name evidence="2" type="ORF">DD559_08400</name>
</gene>
<feature type="domain" description="Tc1-like transposase DDE" evidence="1">
    <location>
        <begin position="19"/>
        <end position="58"/>
    </location>
</feature>
<dbReference type="Proteomes" id="UP000245890">
    <property type="component" value="Unassembled WGS sequence"/>
</dbReference>
<dbReference type="GO" id="GO:0003676">
    <property type="term" value="F:nucleic acid binding"/>
    <property type="evidence" value="ECO:0007669"/>
    <property type="project" value="InterPro"/>
</dbReference>
<dbReference type="InterPro" id="IPR036397">
    <property type="entry name" value="RNaseH_sf"/>
</dbReference>
<keyword evidence="3" id="KW-1185">Reference proteome</keyword>
<dbReference type="OrthoDB" id="2375382at2"/>
<dbReference type="Pfam" id="PF13358">
    <property type="entry name" value="DDE_3"/>
    <property type="match status" value="1"/>
</dbReference>
<dbReference type="EMBL" id="QENQ01000001">
    <property type="protein sequence ID" value="PVX29336.1"/>
    <property type="molecule type" value="Genomic_DNA"/>
</dbReference>
<evidence type="ECO:0000313" key="2">
    <source>
        <dbReference type="EMBL" id="PVX29336.1"/>
    </source>
</evidence>
<organism evidence="2 3">
    <name type="scientific">Sphingomonas pokkalii</name>
    <dbReference type="NCBI Taxonomy" id="2175090"/>
    <lineage>
        <taxon>Bacteria</taxon>
        <taxon>Pseudomonadati</taxon>
        <taxon>Pseudomonadota</taxon>
        <taxon>Alphaproteobacteria</taxon>
        <taxon>Sphingomonadales</taxon>
        <taxon>Sphingomonadaceae</taxon>
        <taxon>Sphingomonas</taxon>
    </lineage>
</organism>
<evidence type="ECO:0000259" key="1">
    <source>
        <dbReference type="Pfam" id="PF13358"/>
    </source>
</evidence>
<sequence length="88" mass="10009">MPCLTPPDAPQPKLHVPPNISIVTIPSKSPELNPQEKVWQFLRDNWLSNRVFGSYDEIVDQCCDAWNRLVDQPSRIMSLGLRAWAHGS</sequence>
<dbReference type="Gene3D" id="3.30.420.10">
    <property type="entry name" value="Ribonuclease H-like superfamily/Ribonuclease H"/>
    <property type="match status" value="1"/>
</dbReference>
<reference evidence="2 3" key="1">
    <citation type="submission" date="2018-05" db="EMBL/GenBank/DDBJ databases">
        <title>Description of Sphingomonas pokkalii sp nov, isolated from the rhizosphere of saline tolerant pokkali rice and its draft genome analysis.</title>
        <authorList>
            <person name="Menon R."/>
            <person name="Kumari S."/>
            <person name="Rameshkumar N."/>
        </authorList>
    </citation>
    <scope>NUCLEOTIDE SEQUENCE [LARGE SCALE GENOMIC DNA]</scope>
    <source>
        <strain evidence="2 3">L3B27</strain>
    </source>
</reference>
<name>A0A2U0SD82_9SPHN</name>
<protein>
    <recommendedName>
        <fullName evidence="1">Tc1-like transposase DDE domain-containing protein</fullName>
    </recommendedName>
</protein>